<keyword evidence="1" id="KW-0732">Signal</keyword>
<accession>A0A9D2IVF9</accession>
<dbReference type="Proteomes" id="UP000824044">
    <property type="component" value="Unassembled WGS sequence"/>
</dbReference>
<gene>
    <name evidence="2" type="ORF">H9812_05690</name>
</gene>
<evidence type="ECO:0000313" key="2">
    <source>
        <dbReference type="EMBL" id="HIZ24943.1"/>
    </source>
</evidence>
<sequence>MKAKNNCKKGTAAVAAIGLAAVVAAGVCLGAIFTRGNTAAPEDFGQQMQVTPSGNDNGLLSLAAVTTQNEDGQTVQQITATVTPSDALNAIVDWSIAWGETQGSWGSGSQGDISDYLTITPTSDGALTAEVECLAPFGTQAIITANIRGYEEISDTCTVDYVQKYEGATAQFNFTHTDTSKNFSWNVSESTNSIAFPLVDSFDELSGYTSSHTVTAVYSDVYTKAVVPSSIEIQFGGTPQYRNALTRAGLSVGTSLLFDSEENTDSSSLSFNSSIKTLLGFGSSTLSVSQFMHIALIWFLIQVVQAFNLLSL</sequence>
<comment type="caution">
    <text evidence="2">The sequence shown here is derived from an EMBL/GenBank/DDBJ whole genome shotgun (WGS) entry which is preliminary data.</text>
</comment>
<reference evidence="2" key="2">
    <citation type="submission" date="2021-04" db="EMBL/GenBank/DDBJ databases">
        <authorList>
            <person name="Gilroy R."/>
        </authorList>
    </citation>
    <scope>NUCLEOTIDE SEQUENCE</scope>
    <source>
        <strain evidence="2">CHK33-5263</strain>
    </source>
</reference>
<organism evidence="2 3">
    <name type="scientific">Candidatus Gallimonas intestinigallinarum</name>
    <dbReference type="NCBI Taxonomy" id="2838604"/>
    <lineage>
        <taxon>Bacteria</taxon>
        <taxon>Bacillati</taxon>
        <taxon>Bacillota</taxon>
        <taxon>Clostridia</taxon>
        <taxon>Candidatus Gallimonas</taxon>
    </lineage>
</organism>
<proteinExistence type="predicted"/>
<feature type="chain" id="PRO_5039138438" evidence="1">
    <location>
        <begin position="26"/>
        <end position="312"/>
    </location>
</feature>
<evidence type="ECO:0000313" key="3">
    <source>
        <dbReference type="Proteomes" id="UP000824044"/>
    </source>
</evidence>
<dbReference type="EMBL" id="DXBS01000109">
    <property type="protein sequence ID" value="HIZ24943.1"/>
    <property type="molecule type" value="Genomic_DNA"/>
</dbReference>
<feature type="signal peptide" evidence="1">
    <location>
        <begin position="1"/>
        <end position="25"/>
    </location>
</feature>
<evidence type="ECO:0000256" key="1">
    <source>
        <dbReference type="SAM" id="SignalP"/>
    </source>
</evidence>
<reference evidence="2" key="1">
    <citation type="journal article" date="2021" name="PeerJ">
        <title>Extensive microbial diversity within the chicken gut microbiome revealed by metagenomics and culture.</title>
        <authorList>
            <person name="Gilroy R."/>
            <person name="Ravi A."/>
            <person name="Getino M."/>
            <person name="Pursley I."/>
            <person name="Horton D.L."/>
            <person name="Alikhan N.F."/>
            <person name="Baker D."/>
            <person name="Gharbi K."/>
            <person name="Hall N."/>
            <person name="Watson M."/>
            <person name="Adriaenssens E.M."/>
            <person name="Foster-Nyarko E."/>
            <person name="Jarju S."/>
            <person name="Secka A."/>
            <person name="Antonio M."/>
            <person name="Oren A."/>
            <person name="Chaudhuri R.R."/>
            <person name="La Ragione R."/>
            <person name="Hildebrand F."/>
            <person name="Pallen M.J."/>
        </authorList>
    </citation>
    <scope>NUCLEOTIDE SEQUENCE</scope>
    <source>
        <strain evidence="2">CHK33-5263</strain>
    </source>
</reference>
<protein>
    <submittedName>
        <fullName evidence="2">Uncharacterized protein</fullName>
    </submittedName>
</protein>
<dbReference type="AlphaFoldDB" id="A0A9D2IVF9"/>
<name>A0A9D2IVF9_9FIRM</name>